<keyword evidence="4" id="KW-0408">Iron</keyword>
<dbReference type="GO" id="GO:0046872">
    <property type="term" value="F:metal ion binding"/>
    <property type="evidence" value="ECO:0007669"/>
    <property type="project" value="UniProtKB-KW"/>
</dbReference>
<organism evidence="7">
    <name type="scientific">marine metagenome</name>
    <dbReference type="NCBI Taxonomy" id="408172"/>
    <lineage>
        <taxon>unclassified sequences</taxon>
        <taxon>metagenomes</taxon>
        <taxon>ecological metagenomes</taxon>
    </lineage>
</organism>
<dbReference type="GO" id="GO:0005829">
    <property type="term" value="C:cytosol"/>
    <property type="evidence" value="ECO:0007669"/>
    <property type="project" value="TreeGrafter"/>
</dbReference>
<keyword evidence="3" id="KW-0479">Metal-binding</keyword>
<evidence type="ECO:0000313" key="7">
    <source>
        <dbReference type="EMBL" id="SVD59099.1"/>
    </source>
</evidence>
<dbReference type="Pfam" id="PF02310">
    <property type="entry name" value="B12-binding"/>
    <property type="match status" value="1"/>
</dbReference>
<dbReference type="InterPro" id="IPR036724">
    <property type="entry name" value="Cobalamin-bd_sf"/>
</dbReference>
<proteinExistence type="predicted"/>
<dbReference type="SFLD" id="SFLDS00029">
    <property type="entry name" value="Radical_SAM"/>
    <property type="match status" value="1"/>
</dbReference>
<reference evidence="7" key="1">
    <citation type="submission" date="2018-05" db="EMBL/GenBank/DDBJ databases">
        <authorList>
            <person name="Lanie J.A."/>
            <person name="Ng W.-L."/>
            <person name="Kazmierczak K.M."/>
            <person name="Andrzejewski T.M."/>
            <person name="Davidsen T.M."/>
            <person name="Wayne K.J."/>
            <person name="Tettelin H."/>
            <person name="Glass J.I."/>
            <person name="Rusch D."/>
            <person name="Podicherti R."/>
            <person name="Tsui H.-C.T."/>
            <person name="Winkler M.E."/>
        </authorList>
    </citation>
    <scope>NUCLEOTIDE SEQUENCE</scope>
</reference>
<dbReference type="PROSITE" id="PS51332">
    <property type="entry name" value="B12_BINDING"/>
    <property type="match status" value="1"/>
</dbReference>
<dbReference type="GO" id="GO:0003824">
    <property type="term" value="F:catalytic activity"/>
    <property type="evidence" value="ECO:0007669"/>
    <property type="project" value="InterPro"/>
</dbReference>
<evidence type="ECO:0000256" key="2">
    <source>
        <dbReference type="ARBA" id="ARBA00022691"/>
    </source>
</evidence>
<accession>A0A382WKA8</accession>
<evidence type="ECO:0000256" key="5">
    <source>
        <dbReference type="ARBA" id="ARBA00023014"/>
    </source>
</evidence>
<feature type="domain" description="B12-binding" evidence="6">
    <location>
        <begin position="34"/>
        <end position="167"/>
    </location>
</feature>
<dbReference type="EMBL" id="UINC01160446">
    <property type="protein sequence ID" value="SVD59099.1"/>
    <property type="molecule type" value="Genomic_DNA"/>
</dbReference>
<evidence type="ECO:0000259" key="6">
    <source>
        <dbReference type="PROSITE" id="PS51332"/>
    </source>
</evidence>
<name>A0A382WKA8_9ZZZZ</name>
<evidence type="ECO:0000256" key="1">
    <source>
        <dbReference type="ARBA" id="ARBA00001966"/>
    </source>
</evidence>
<comment type="cofactor">
    <cofactor evidence="1">
        <name>[4Fe-4S] cluster</name>
        <dbReference type="ChEBI" id="CHEBI:49883"/>
    </cofactor>
</comment>
<dbReference type="PANTHER" id="PTHR43409">
    <property type="entry name" value="ANAEROBIC MAGNESIUM-PROTOPORPHYRIN IX MONOMETHYL ESTER CYCLASE-RELATED"/>
    <property type="match status" value="1"/>
</dbReference>
<evidence type="ECO:0000256" key="3">
    <source>
        <dbReference type="ARBA" id="ARBA00022723"/>
    </source>
</evidence>
<dbReference type="InterPro" id="IPR058240">
    <property type="entry name" value="rSAM_sf"/>
</dbReference>
<dbReference type="SUPFAM" id="SSF52242">
    <property type="entry name" value="Cobalamin (vitamin B12)-binding domain"/>
    <property type="match status" value="1"/>
</dbReference>
<sequence length="269" mass="30246">MGFTVPSNLMFLERLMSIERILLVDIELDRTTTEQGMEYQVAGNTHHPLGLMYLASSAKQVFPNTEIKILHTATCYDSEKELVALLESFQPQLVGLRCLSLFQTQFKYLAKVIRAKMPSVFLIGGGPYPSSSYLEIVGSYVDLAVIGEGEKTFVELIGSLTKIKTLPTDLVGTAVLVNGEIKKNESRPVLENIDELPAPNYDLINVKDYKGTYNHAYLGNDKCVFLESSRGCTYKCYYCHAALSKTVRRRSPDLVIEEMSEHYHKRGTR</sequence>
<dbReference type="GO" id="GO:0031419">
    <property type="term" value="F:cobalamin binding"/>
    <property type="evidence" value="ECO:0007669"/>
    <property type="project" value="InterPro"/>
</dbReference>
<dbReference type="GO" id="GO:0051536">
    <property type="term" value="F:iron-sulfur cluster binding"/>
    <property type="evidence" value="ECO:0007669"/>
    <property type="project" value="UniProtKB-KW"/>
</dbReference>
<dbReference type="InterPro" id="IPR006158">
    <property type="entry name" value="Cobalamin-bd"/>
</dbReference>
<dbReference type="InterPro" id="IPR007197">
    <property type="entry name" value="rSAM"/>
</dbReference>
<dbReference type="InterPro" id="IPR051198">
    <property type="entry name" value="BchE-like"/>
</dbReference>
<feature type="non-terminal residue" evidence="7">
    <location>
        <position position="269"/>
    </location>
</feature>
<dbReference type="PANTHER" id="PTHR43409:SF7">
    <property type="entry name" value="BLL1977 PROTEIN"/>
    <property type="match status" value="1"/>
</dbReference>
<gene>
    <name evidence="7" type="ORF">METZ01_LOCUS411953</name>
</gene>
<protein>
    <recommendedName>
        <fullName evidence="6">B12-binding domain-containing protein</fullName>
    </recommendedName>
</protein>
<dbReference type="SUPFAM" id="SSF102114">
    <property type="entry name" value="Radical SAM enzymes"/>
    <property type="match status" value="1"/>
</dbReference>
<dbReference type="Gene3D" id="3.40.50.280">
    <property type="entry name" value="Cobalamin-binding domain"/>
    <property type="match status" value="1"/>
</dbReference>
<evidence type="ECO:0000256" key="4">
    <source>
        <dbReference type="ARBA" id="ARBA00023004"/>
    </source>
</evidence>
<dbReference type="SFLD" id="SFLDG01082">
    <property type="entry name" value="B12-binding_domain_containing"/>
    <property type="match status" value="1"/>
</dbReference>
<dbReference type="AlphaFoldDB" id="A0A382WKA8"/>
<keyword evidence="2" id="KW-0949">S-adenosyl-L-methionine</keyword>
<keyword evidence="5" id="KW-0411">Iron-sulfur</keyword>